<dbReference type="RefSeq" id="WP_274187064.1">
    <property type="nucleotide sequence ID" value="NZ_BAABHN010000049.1"/>
</dbReference>
<keyword evidence="1" id="KW-0472">Membrane</keyword>
<accession>A0ABV9RT70</accession>
<dbReference type="EMBL" id="JBHSIM010000049">
    <property type="protein sequence ID" value="MFC4835362.1"/>
    <property type="molecule type" value="Genomic_DNA"/>
</dbReference>
<evidence type="ECO:0000256" key="1">
    <source>
        <dbReference type="SAM" id="Phobius"/>
    </source>
</evidence>
<keyword evidence="1" id="KW-0812">Transmembrane</keyword>
<feature type="transmembrane region" description="Helical" evidence="1">
    <location>
        <begin position="40"/>
        <end position="60"/>
    </location>
</feature>
<organism evidence="2 3">
    <name type="scientific">Actinomycetospora chibensis</name>
    <dbReference type="NCBI Taxonomy" id="663606"/>
    <lineage>
        <taxon>Bacteria</taxon>
        <taxon>Bacillati</taxon>
        <taxon>Actinomycetota</taxon>
        <taxon>Actinomycetes</taxon>
        <taxon>Pseudonocardiales</taxon>
        <taxon>Pseudonocardiaceae</taxon>
        <taxon>Actinomycetospora</taxon>
    </lineage>
</organism>
<dbReference type="Proteomes" id="UP001595909">
    <property type="component" value="Unassembled WGS sequence"/>
</dbReference>
<name>A0ABV9RT70_9PSEU</name>
<reference evidence="3" key="1">
    <citation type="journal article" date="2019" name="Int. J. Syst. Evol. Microbiol.">
        <title>The Global Catalogue of Microorganisms (GCM) 10K type strain sequencing project: providing services to taxonomists for standard genome sequencing and annotation.</title>
        <authorList>
            <consortium name="The Broad Institute Genomics Platform"/>
            <consortium name="The Broad Institute Genome Sequencing Center for Infectious Disease"/>
            <person name="Wu L."/>
            <person name="Ma J."/>
        </authorList>
    </citation>
    <scope>NUCLEOTIDE SEQUENCE [LARGE SCALE GENOMIC DNA]</scope>
    <source>
        <strain evidence="3">CCUG 50347</strain>
    </source>
</reference>
<dbReference type="InterPro" id="IPR021401">
    <property type="entry name" value="DUF3040"/>
</dbReference>
<sequence length="106" mass="11427">MPLDDAERSVLAETERALAADDPSFARRWHRASGRGGRAARIRFAVLVVGLLLIVGLLWLGLPGQSLIILLLTVGVLVGVGWRPRLPRALREELTPPGPRAPDPGP</sequence>
<gene>
    <name evidence="2" type="ORF">ACFPEL_23330</name>
</gene>
<evidence type="ECO:0000313" key="2">
    <source>
        <dbReference type="EMBL" id="MFC4835362.1"/>
    </source>
</evidence>
<evidence type="ECO:0000313" key="3">
    <source>
        <dbReference type="Proteomes" id="UP001595909"/>
    </source>
</evidence>
<proteinExistence type="predicted"/>
<keyword evidence="1" id="KW-1133">Transmembrane helix</keyword>
<comment type="caution">
    <text evidence="2">The sequence shown here is derived from an EMBL/GenBank/DDBJ whole genome shotgun (WGS) entry which is preliminary data.</text>
</comment>
<keyword evidence="3" id="KW-1185">Reference proteome</keyword>
<feature type="transmembrane region" description="Helical" evidence="1">
    <location>
        <begin position="66"/>
        <end position="82"/>
    </location>
</feature>
<dbReference type="Pfam" id="PF11239">
    <property type="entry name" value="DUF3040"/>
    <property type="match status" value="1"/>
</dbReference>
<protein>
    <submittedName>
        <fullName evidence="2">DUF3040 domain-containing protein</fullName>
    </submittedName>
</protein>